<gene>
    <name evidence="1" type="ORF">ACH5RR_005956</name>
</gene>
<dbReference type="Proteomes" id="UP001630127">
    <property type="component" value="Unassembled WGS sequence"/>
</dbReference>
<evidence type="ECO:0000313" key="1">
    <source>
        <dbReference type="EMBL" id="KAL3532435.1"/>
    </source>
</evidence>
<protein>
    <submittedName>
        <fullName evidence="1">Uncharacterized protein</fullName>
    </submittedName>
</protein>
<reference evidence="1 2" key="1">
    <citation type="submission" date="2024-11" db="EMBL/GenBank/DDBJ databases">
        <title>A near-complete genome assembly of Cinchona calisaya.</title>
        <authorList>
            <person name="Lian D.C."/>
            <person name="Zhao X.W."/>
            <person name="Wei L."/>
        </authorList>
    </citation>
    <scope>NUCLEOTIDE SEQUENCE [LARGE SCALE GENOMIC DNA]</scope>
    <source>
        <tissue evidence="1">Nenye</tissue>
    </source>
</reference>
<dbReference type="PANTHER" id="PTHR33168">
    <property type="entry name" value="STRESS INDUCED PROTEIN-RELATED"/>
    <property type="match status" value="1"/>
</dbReference>
<keyword evidence="2" id="KW-1185">Reference proteome</keyword>
<dbReference type="EMBL" id="JBJUIK010000003">
    <property type="protein sequence ID" value="KAL3532435.1"/>
    <property type="molecule type" value="Genomic_DNA"/>
</dbReference>
<comment type="caution">
    <text evidence="1">The sequence shown here is derived from an EMBL/GenBank/DDBJ whole genome shotgun (WGS) entry which is preliminary data.</text>
</comment>
<proteinExistence type="predicted"/>
<sequence length="126" mass="14650">MDIKNWRKLGSTRKNIYLGRHYDYQGLQESVKLPAAHDNCNAGSKKQIMTWKTLLRKLSKEKGKLCFEPSKLVKKAPYDKKSYMQNFDDGQIIDDDEVDNDILSRSFSVRFADPSKLFLEKELLGM</sequence>
<accession>A0ABD3AMM2</accession>
<name>A0ABD3AMM2_9GENT</name>
<organism evidence="1 2">
    <name type="scientific">Cinchona calisaya</name>
    <dbReference type="NCBI Taxonomy" id="153742"/>
    <lineage>
        <taxon>Eukaryota</taxon>
        <taxon>Viridiplantae</taxon>
        <taxon>Streptophyta</taxon>
        <taxon>Embryophyta</taxon>
        <taxon>Tracheophyta</taxon>
        <taxon>Spermatophyta</taxon>
        <taxon>Magnoliopsida</taxon>
        <taxon>eudicotyledons</taxon>
        <taxon>Gunneridae</taxon>
        <taxon>Pentapetalae</taxon>
        <taxon>asterids</taxon>
        <taxon>lamiids</taxon>
        <taxon>Gentianales</taxon>
        <taxon>Rubiaceae</taxon>
        <taxon>Cinchonoideae</taxon>
        <taxon>Cinchoneae</taxon>
        <taxon>Cinchona</taxon>
    </lineage>
</organism>
<dbReference type="AlphaFoldDB" id="A0ABD3AMM2"/>
<evidence type="ECO:0000313" key="2">
    <source>
        <dbReference type="Proteomes" id="UP001630127"/>
    </source>
</evidence>